<dbReference type="InterPro" id="IPR006171">
    <property type="entry name" value="TOPRIM_dom"/>
</dbReference>
<dbReference type="GO" id="GO:0008270">
    <property type="term" value="F:zinc ion binding"/>
    <property type="evidence" value="ECO:0007669"/>
    <property type="project" value="UniProtKB-KW"/>
</dbReference>
<feature type="domain" description="Toprim" evidence="8">
    <location>
        <begin position="78"/>
        <end position="171"/>
    </location>
</feature>
<dbReference type="PROSITE" id="PS50880">
    <property type="entry name" value="TOPRIM"/>
    <property type="match status" value="1"/>
</dbReference>
<keyword evidence="3 7" id="KW-0863">Zinc-finger</keyword>
<evidence type="ECO:0000256" key="1">
    <source>
        <dbReference type="ARBA" id="ARBA00022723"/>
    </source>
</evidence>
<dbReference type="HAMAP" id="MF_00017">
    <property type="entry name" value="RecR"/>
    <property type="match status" value="1"/>
</dbReference>
<comment type="similarity">
    <text evidence="7">Belongs to the RecR family.</text>
</comment>
<keyword evidence="10" id="KW-1185">Reference proteome</keyword>
<keyword evidence="4 7" id="KW-0862">Zinc</keyword>
<sequence length="194" mass="22512">MNDELHNQLLKLLKDIPGITTKQAEKIIYFILFSDQTYVNNLTNVLQIFKQMHKKCKICNNFDKSEICHICEKRNNANKLLVVLKAEDIQKFEDLDFFNGKYFVIERLINPVKKIFIDQKNIELFLLSIENVNEIILALPSNLEGQMTMQYLKSLVNDKTKKIYQLSTGIPVGASVDFMDPITLVQSLKNKIEI</sequence>
<dbReference type="Gene3D" id="1.10.8.420">
    <property type="entry name" value="RecR Domain 1"/>
    <property type="match status" value="1"/>
</dbReference>
<gene>
    <name evidence="7 9" type="primary">recR</name>
    <name evidence="9" type="ORF">HLA92_01310</name>
</gene>
<evidence type="ECO:0000313" key="10">
    <source>
        <dbReference type="Proteomes" id="UP000502118"/>
    </source>
</evidence>
<dbReference type="InterPro" id="IPR000093">
    <property type="entry name" value="DNA_Rcmb_RecR"/>
</dbReference>
<comment type="function">
    <text evidence="7">May play a role in DNA repair. It seems to be involved in an RecBC-independent recombinational process of DNA repair. It may act with RecF and RecO.</text>
</comment>
<name>A0A6M4JI03_9MOLU</name>
<dbReference type="RefSeq" id="WP_171112764.1">
    <property type="nucleotide sequence ID" value="NZ_CP053097.1"/>
</dbReference>
<protein>
    <recommendedName>
        <fullName evidence="7">Recombination protein RecR</fullName>
    </recommendedName>
</protein>
<evidence type="ECO:0000256" key="4">
    <source>
        <dbReference type="ARBA" id="ARBA00022833"/>
    </source>
</evidence>
<evidence type="ECO:0000256" key="5">
    <source>
        <dbReference type="ARBA" id="ARBA00023172"/>
    </source>
</evidence>
<dbReference type="EMBL" id="CP053097">
    <property type="protein sequence ID" value="QJR44071.1"/>
    <property type="molecule type" value="Genomic_DNA"/>
</dbReference>
<accession>A0A6M4JI03</accession>
<dbReference type="Pfam" id="PF13662">
    <property type="entry name" value="Toprim_4"/>
    <property type="match status" value="1"/>
</dbReference>
<keyword evidence="1 7" id="KW-0479">Metal-binding</keyword>
<dbReference type="Proteomes" id="UP000502118">
    <property type="component" value="Chromosome"/>
</dbReference>
<keyword evidence="6 7" id="KW-0234">DNA repair</keyword>
<dbReference type="GO" id="GO:0006281">
    <property type="term" value="P:DNA repair"/>
    <property type="evidence" value="ECO:0007669"/>
    <property type="project" value="UniProtKB-UniRule"/>
</dbReference>
<evidence type="ECO:0000256" key="6">
    <source>
        <dbReference type="ARBA" id="ARBA00023204"/>
    </source>
</evidence>
<dbReference type="PANTHER" id="PTHR30446:SF0">
    <property type="entry name" value="RECOMBINATION PROTEIN RECR"/>
    <property type="match status" value="1"/>
</dbReference>
<evidence type="ECO:0000259" key="8">
    <source>
        <dbReference type="PROSITE" id="PS50880"/>
    </source>
</evidence>
<dbReference type="InterPro" id="IPR023627">
    <property type="entry name" value="Rcmb_RecR"/>
</dbReference>
<dbReference type="GO" id="GO:0006310">
    <property type="term" value="P:DNA recombination"/>
    <property type="evidence" value="ECO:0007669"/>
    <property type="project" value="UniProtKB-UniRule"/>
</dbReference>
<keyword evidence="5 7" id="KW-0233">DNA recombination</keyword>
<keyword evidence="2 7" id="KW-0227">DNA damage</keyword>
<dbReference type="Pfam" id="PF21175">
    <property type="entry name" value="RecR_C"/>
    <property type="match status" value="1"/>
</dbReference>
<evidence type="ECO:0000256" key="7">
    <source>
        <dbReference type="HAMAP-Rule" id="MF_00017"/>
    </source>
</evidence>
<evidence type="ECO:0000256" key="3">
    <source>
        <dbReference type="ARBA" id="ARBA00022771"/>
    </source>
</evidence>
<evidence type="ECO:0000256" key="2">
    <source>
        <dbReference type="ARBA" id="ARBA00022763"/>
    </source>
</evidence>
<dbReference type="AlphaFoldDB" id="A0A6M4JI03"/>
<dbReference type="KEGG" id="mmio:HLA92_01310"/>
<proteinExistence type="inferred from homology"/>
<evidence type="ECO:0000313" key="9">
    <source>
        <dbReference type="EMBL" id="QJR44071.1"/>
    </source>
</evidence>
<dbReference type="Gene3D" id="3.40.1360.10">
    <property type="match status" value="1"/>
</dbReference>
<dbReference type="GO" id="GO:0003677">
    <property type="term" value="F:DNA binding"/>
    <property type="evidence" value="ECO:0007669"/>
    <property type="project" value="UniProtKB-UniRule"/>
</dbReference>
<dbReference type="SUPFAM" id="SSF111304">
    <property type="entry name" value="Recombination protein RecR"/>
    <property type="match status" value="1"/>
</dbReference>
<dbReference type="PANTHER" id="PTHR30446">
    <property type="entry name" value="RECOMBINATION PROTEIN RECR"/>
    <property type="match status" value="1"/>
</dbReference>
<organism evidence="9 10">
    <name type="scientific">Mycoplasma miroungirhinis</name>
    <dbReference type="NCBI Taxonomy" id="754516"/>
    <lineage>
        <taxon>Bacteria</taxon>
        <taxon>Bacillati</taxon>
        <taxon>Mycoplasmatota</taxon>
        <taxon>Mollicutes</taxon>
        <taxon>Mycoplasmataceae</taxon>
        <taxon>Mycoplasma</taxon>
    </lineage>
</organism>
<reference evidence="9 10" key="1">
    <citation type="submission" date="2020-05" db="EMBL/GenBank/DDBJ databases">
        <title>Novel Mycoplasma species detected in Mirounga angustirostris (northern elephant seal) from the USA.</title>
        <authorList>
            <person name="Volokhov D.V."/>
        </authorList>
    </citation>
    <scope>NUCLEOTIDE SEQUENCE [LARGE SCALE GENOMIC DNA]</scope>
    <source>
        <strain evidence="9 10">Mirounga ES2806-NAS</strain>
    </source>
</reference>
<feature type="zinc finger region" description="C4-type" evidence="7">
    <location>
        <begin position="56"/>
        <end position="71"/>
    </location>
</feature>